<evidence type="ECO:0000313" key="2">
    <source>
        <dbReference type="Proteomes" id="UP000724672"/>
    </source>
</evidence>
<dbReference type="Gene3D" id="1.25.10.10">
    <property type="entry name" value="Leucine-rich Repeat Variant"/>
    <property type="match status" value="1"/>
</dbReference>
<dbReference type="InterPro" id="IPR011989">
    <property type="entry name" value="ARM-like"/>
</dbReference>
<dbReference type="InterPro" id="IPR016024">
    <property type="entry name" value="ARM-type_fold"/>
</dbReference>
<keyword evidence="2" id="KW-1185">Reference proteome</keyword>
<accession>A0A942URK2</accession>
<dbReference type="RefSeq" id="WP_203365215.1">
    <property type="nucleotide sequence ID" value="NZ_WSFT01000015.1"/>
</dbReference>
<dbReference type="EMBL" id="WSFT01000015">
    <property type="protein sequence ID" value="MBS4537283.1"/>
    <property type="molecule type" value="Genomic_DNA"/>
</dbReference>
<gene>
    <name evidence="1" type="ORF">GOQ27_02355</name>
</gene>
<dbReference type="AlphaFoldDB" id="A0A942URK2"/>
<name>A0A942URK2_9FIRM</name>
<protein>
    <submittedName>
        <fullName evidence="1">HEAT repeat domain-containing protein</fullName>
    </submittedName>
</protein>
<organism evidence="1 2">
    <name type="scientific">Anaeromonas frigoriresistens</name>
    <dbReference type="NCBI Taxonomy" id="2683708"/>
    <lineage>
        <taxon>Bacteria</taxon>
        <taxon>Bacillati</taxon>
        <taxon>Bacillota</taxon>
        <taxon>Tissierellia</taxon>
        <taxon>Tissierellales</taxon>
        <taxon>Thermohalobacteraceae</taxon>
        <taxon>Anaeromonas</taxon>
    </lineage>
</organism>
<dbReference type="Proteomes" id="UP000724672">
    <property type="component" value="Unassembled WGS sequence"/>
</dbReference>
<sequence length="273" mass="30941">MSKRNEYAIQLKPLIIKSDFGELEDFLILNSNLPGPRANLELAYAFADCLRDTQYIDDILWKTLNGWAKITAEDTSRDSLKEFIPFCAVQALGGIFSCVDSKKKEKVSELLQAAANDSRWRVREAVAIGLQWIEEEDFRAAESIFNKWIDDGSLLERRAIIAALAHPPVLNNKDNVLFCLKITEGILADLTNLNREVRKTEGFRVLKKGLEYAISVFVAKAPNEGFELMKKWAQKNDHDIKKIIKSNLGKSRLAKKFDKQVHEVLVVLTGNFA</sequence>
<reference evidence="1" key="1">
    <citation type="submission" date="2019-12" db="EMBL/GenBank/DDBJ databases">
        <title>Clostridiaceae gen. nov. sp. nov., isolated from sediment in Xinjiang, China.</title>
        <authorList>
            <person name="Zhang R."/>
        </authorList>
    </citation>
    <scope>NUCLEOTIDE SEQUENCE</scope>
    <source>
        <strain evidence="1">D2Q-11</strain>
    </source>
</reference>
<comment type="caution">
    <text evidence="1">The sequence shown here is derived from an EMBL/GenBank/DDBJ whole genome shotgun (WGS) entry which is preliminary data.</text>
</comment>
<evidence type="ECO:0000313" key="1">
    <source>
        <dbReference type="EMBL" id="MBS4537283.1"/>
    </source>
</evidence>
<dbReference type="SUPFAM" id="SSF48371">
    <property type="entry name" value="ARM repeat"/>
    <property type="match status" value="1"/>
</dbReference>
<proteinExistence type="predicted"/>